<keyword evidence="2" id="KW-1185">Reference proteome</keyword>
<name>A0A1N7JBK7_9GAMM</name>
<sequence>MCQIFKFSEAVGIERFILKADIKKAATECRFLAGQRLDCLIDDARAAMDHFVTIR</sequence>
<gene>
    <name evidence="1" type="ORF">SAMN05421760_101906</name>
</gene>
<reference evidence="2" key="1">
    <citation type="submission" date="2017-01" db="EMBL/GenBank/DDBJ databases">
        <authorList>
            <person name="Varghese N."/>
            <person name="Submissions S."/>
        </authorList>
    </citation>
    <scope>NUCLEOTIDE SEQUENCE [LARGE SCALE GENOMIC DNA]</scope>
    <source>
        <strain evidence="2">DSM 22306</strain>
    </source>
</reference>
<dbReference type="AlphaFoldDB" id="A0A1N7JBK7"/>
<dbReference type="STRING" id="619304.SAMN05421760_101906"/>
<dbReference type="EMBL" id="FTOE01000001">
    <property type="protein sequence ID" value="SIS46705.1"/>
    <property type="molecule type" value="Genomic_DNA"/>
</dbReference>
<evidence type="ECO:0000313" key="1">
    <source>
        <dbReference type="EMBL" id="SIS46705.1"/>
    </source>
</evidence>
<proteinExistence type="predicted"/>
<dbReference type="Proteomes" id="UP000185999">
    <property type="component" value="Unassembled WGS sequence"/>
</dbReference>
<organism evidence="1 2">
    <name type="scientific">Neptunomonas antarctica</name>
    <dbReference type="NCBI Taxonomy" id="619304"/>
    <lineage>
        <taxon>Bacteria</taxon>
        <taxon>Pseudomonadati</taxon>
        <taxon>Pseudomonadota</taxon>
        <taxon>Gammaproteobacteria</taxon>
        <taxon>Oceanospirillales</taxon>
        <taxon>Oceanospirillaceae</taxon>
        <taxon>Neptunomonas</taxon>
    </lineage>
</organism>
<accession>A0A1N7JBK7</accession>
<protein>
    <submittedName>
        <fullName evidence="1">Uncharacterized protein</fullName>
    </submittedName>
</protein>
<evidence type="ECO:0000313" key="2">
    <source>
        <dbReference type="Proteomes" id="UP000185999"/>
    </source>
</evidence>